<keyword evidence="4" id="KW-0597">Phosphoprotein</keyword>
<dbReference type="AlphaFoldDB" id="A0A835TV79"/>
<evidence type="ECO:0000256" key="8">
    <source>
        <dbReference type="ARBA" id="ARBA00026084"/>
    </source>
</evidence>
<proteinExistence type="inferred from homology"/>
<evidence type="ECO:0000256" key="5">
    <source>
        <dbReference type="ARBA" id="ARBA00022705"/>
    </source>
</evidence>
<dbReference type="PANTHER" id="PTHR12748:SF0">
    <property type="entry name" value="ORIGIN RECOGNITION COMPLEX SUBUNIT 3"/>
    <property type="match status" value="1"/>
</dbReference>
<dbReference type="GO" id="GO:0006270">
    <property type="term" value="P:DNA replication initiation"/>
    <property type="evidence" value="ECO:0007669"/>
    <property type="project" value="TreeGrafter"/>
</dbReference>
<dbReference type="PANTHER" id="PTHR12748">
    <property type="entry name" value="ORIGIN RECOGNITION COMPLEX SUBUNIT 3"/>
    <property type="match status" value="1"/>
</dbReference>
<evidence type="ECO:0000256" key="6">
    <source>
        <dbReference type="ARBA" id="ARBA00023125"/>
    </source>
</evidence>
<evidence type="ECO:0000256" key="3">
    <source>
        <dbReference type="ARBA" id="ARBA00019085"/>
    </source>
</evidence>
<dbReference type="InterPro" id="IPR020795">
    <property type="entry name" value="ORC3"/>
</dbReference>
<dbReference type="InterPro" id="IPR045667">
    <property type="entry name" value="ORC3_N"/>
</dbReference>
<evidence type="ECO:0000256" key="4">
    <source>
        <dbReference type="ARBA" id="ARBA00022553"/>
    </source>
</evidence>
<dbReference type="Pfam" id="PF18137">
    <property type="entry name" value="WHD_ORC"/>
    <property type="match status" value="1"/>
</dbReference>
<feature type="domain" description="Origin recognition complex subunit 3 insertion" evidence="12">
    <location>
        <begin position="341"/>
        <end position="571"/>
    </location>
</feature>
<dbReference type="GO" id="GO:0003688">
    <property type="term" value="F:DNA replication origin binding"/>
    <property type="evidence" value="ECO:0007669"/>
    <property type="project" value="TreeGrafter"/>
</dbReference>
<keyword evidence="5" id="KW-0235">DNA replication</keyword>
<evidence type="ECO:0000313" key="13">
    <source>
        <dbReference type="EMBL" id="KAG0117694.1"/>
    </source>
</evidence>
<feature type="domain" description="Origin recognition complex subunit 3 winged helix C-terminal" evidence="11">
    <location>
        <begin position="584"/>
        <end position="695"/>
    </location>
</feature>
<keyword evidence="6" id="KW-0238">DNA-binding</keyword>
<feature type="domain" description="Origin recognition complex subunit 3 N-terminal" evidence="10">
    <location>
        <begin position="8"/>
        <end position="329"/>
    </location>
</feature>
<evidence type="ECO:0000313" key="15">
    <source>
        <dbReference type="Proteomes" id="UP000618051"/>
    </source>
</evidence>
<dbReference type="GO" id="GO:0005656">
    <property type="term" value="C:nuclear pre-replicative complex"/>
    <property type="evidence" value="ECO:0007669"/>
    <property type="project" value="TreeGrafter"/>
</dbReference>
<dbReference type="InterPro" id="IPR045663">
    <property type="entry name" value="ORC3_ins"/>
</dbReference>
<evidence type="ECO:0000256" key="1">
    <source>
        <dbReference type="ARBA" id="ARBA00004123"/>
    </source>
</evidence>
<reference evidence="14 15" key="2">
    <citation type="journal article" date="2021" name="J. Hered.">
        <title>Feather Gene Expression Elucidates the Developmental Basis of Plumage Iridescence in African Starlings.</title>
        <authorList>
            <person name="Rubenstein D.R."/>
            <person name="Corvelo A."/>
            <person name="MacManes M.D."/>
            <person name="Maia R."/>
            <person name="Narzisi G."/>
            <person name="Rousaki A."/>
            <person name="Vandenabeele P."/>
            <person name="Shawkey M.D."/>
            <person name="Solomon J."/>
        </authorList>
    </citation>
    <scope>NUCLEOTIDE SEQUENCE [LARGE SCALE GENOMIC DNA]</scope>
    <source>
        <strain evidence="14">SS15</strain>
    </source>
</reference>
<keyword evidence="15" id="KW-1185">Reference proteome</keyword>
<evidence type="ECO:0000259" key="11">
    <source>
        <dbReference type="Pfam" id="PF18137"/>
    </source>
</evidence>
<evidence type="ECO:0000256" key="9">
    <source>
        <dbReference type="ARBA" id="ARBA00045241"/>
    </source>
</evidence>
<dbReference type="OrthoDB" id="10265211at2759"/>
<evidence type="ECO:0000259" key="12">
    <source>
        <dbReference type="Pfam" id="PF19675"/>
    </source>
</evidence>
<name>A0A835TV79_9PASS</name>
<organism evidence="13">
    <name type="scientific">Lamprotornis superbus</name>
    <dbReference type="NCBI Taxonomy" id="245042"/>
    <lineage>
        <taxon>Eukaryota</taxon>
        <taxon>Metazoa</taxon>
        <taxon>Chordata</taxon>
        <taxon>Craniata</taxon>
        <taxon>Vertebrata</taxon>
        <taxon>Euteleostomi</taxon>
        <taxon>Archelosauria</taxon>
        <taxon>Archosauria</taxon>
        <taxon>Dinosauria</taxon>
        <taxon>Saurischia</taxon>
        <taxon>Theropoda</taxon>
        <taxon>Coelurosauria</taxon>
        <taxon>Aves</taxon>
        <taxon>Neognathae</taxon>
        <taxon>Neoaves</taxon>
        <taxon>Telluraves</taxon>
        <taxon>Australaves</taxon>
        <taxon>Passeriformes</taxon>
        <taxon>Sturnidae</taxon>
        <taxon>Lamprotornis</taxon>
    </lineage>
</organism>
<comment type="subcellular location">
    <subcellularLocation>
        <location evidence="1">Nucleus</location>
    </subcellularLocation>
</comment>
<dbReference type="CDD" id="cd20704">
    <property type="entry name" value="Orc3"/>
    <property type="match status" value="2"/>
</dbReference>
<comment type="function">
    <text evidence="9">Component of the origin recognition complex (ORC) that binds origins of replication. DNA-binding is ATP-dependent. The specific DNA sequences that define origins of replication have not been identified yet. ORC is required to assemble the pre-replication complex necessary to initiate DNA replication. Binds histone H3 and H4 trimethylation marks H3K9me3, H3K27me3 and H4K20me3.</text>
</comment>
<comment type="caution">
    <text evidence="13">The sequence shown here is derived from an EMBL/GenBank/DDBJ whole genome shotgun (WGS) entry which is preliminary data.</text>
</comment>
<evidence type="ECO:0000256" key="2">
    <source>
        <dbReference type="ARBA" id="ARBA00010977"/>
    </source>
</evidence>
<reference evidence="14" key="3">
    <citation type="submission" date="2022-01" db="EMBL/GenBank/DDBJ databases">
        <authorList>
            <person name="Rubenstein D.R."/>
        </authorList>
    </citation>
    <scope>NUCLEOTIDE SEQUENCE</scope>
    <source>
        <strain evidence="14">SS15</strain>
        <tissue evidence="14">Liver</tissue>
    </source>
</reference>
<dbReference type="InterPro" id="IPR040855">
    <property type="entry name" value="ORC_WH_C"/>
</dbReference>
<dbReference type="EMBL" id="JADDUC010000132">
    <property type="protein sequence ID" value="KAG0117694.1"/>
    <property type="molecule type" value="Genomic_DNA"/>
</dbReference>
<protein>
    <recommendedName>
        <fullName evidence="3">Origin recognition complex subunit 3</fullName>
    </recommendedName>
</protein>
<dbReference type="Pfam" id="PF07034">
    <property type="entry name" value="ORC3_N"/>
    <property type="match status" value="1"/>
</dbReference>
<dbReference type="GO" id="GO:0005664">
    <property type="term" value="C:nuclear origin of replication recognition complex"/>
    <property type="evidence" value="ECO:0007669"/>
    <property type="project" value="InterPro"/>
</dbReference>
<evidence type="ECO:0000313" key="14">
    <source>
        <dbReference type="EMBL" id="KAI1241090.1"/>
    </source>
</evidence>
<evidence type="ECO:0000256" key="7">
    <source>
        <dbReference type="ARBA" id="ARBA00023242"/>
    </source>
</evidence>
<comment type="similarity">
    <text evidence="2">Belongs to the ORC3 family.</text>
</comment>
<dbReference type="Pfam" id="PF19675">
    <property type="entry name" value="ORC3_ins"/>
    <property type="match status" value="1"/>
</dbReference>
<accession>A0A835TV79</accession>
<dbReference type="Proteomes" id="UP000618051">
    <property type="component" value="Unassembled WGS sequence"/>
</dbReference>
<gene>
    <name evidence="14" type="ORF">IHE44_0009552</name>
    <name evidence="13" type="ORF">IHE44_002354</name>
</gene>
<evidence type="ECO:0000259" key="10">
    <source>
        <dbReference type="Pfam" id="PF07034"/>
    </source>
</evidence>
<dbReference type="EMBL" id="JADDUC020000003">
    <property type="protein sequence ID" value="KAI1241090.1"/>
    <property type="molecule type" value="Genomic_DNA"/>
</dbReference>
<sequence>MSTDTNEMIAHDFRSTSDDSEDTELRFVTCQSLWNQVKSETQQIQEDLNKQLLENLMSFLSRSHSDFQEKSTEWTCRMKFREIPTAALVLGVNVTDHDLTFRGLSDVLQDSITPYVALLEAKDCPGIKNLMQKLMGQLMNCDIDVDSLEDENCVQVSQNKIRCSMSSLISWYESVTKKTDSETPSKKRNSSSRHWQSPPVVVIFKDMESFTTKVLQDFIVISSQHIHELPLVLIFGIATSPMIIHRLLPHSVSSLLCIELFQSLSCKEHLSTIIDKLLLTSRFPFKLGEKVLQVLINIFLYHDFSVQNFIKGFQLCIVEHFYSQPLSVLCCQLVDIKRRAYSLSHDQCENIRRLPSFRRYVEKQESGKQVALLTNDCFLKEETEKLLEDLHVYHENYVSILRCLHVFTSSLPKYPLGKQIRELHCACLENRVWETKEYESSLQLARMLNKTDLVTMLQQCVEILMSSSGKEFDKAAEKLKEFLTQFQNLEVAEASQERDVSVSSQKELQKKTDLYHLQKTLLELKESRRSKKLTKFEMLRFEVVDYIDSLVRKYLVPADDRTLHEIVYFNTTAVLRGHLNAAPRTALHTALNNPHWYLKNQALKCDGGGISNKAPDICIVYKLHLECGRLINLVDWLEAFSTVVMAAEEPNADAASSDQVDDTIHARFIRAVSELELLGFIKPSKQKTDHRQKSTHGLYMLLLKYTVTEICLERNKHITTLRTEQVTEGLYSNTSTPKHTDLDLPCRNVAVIQRPSSAQTAAASTDTALTVHATALSHEHISFNVSLKSEGRRVQLLFESSAASYITSFVSILDQKKEILTTGRLFSISSHDLIMRELHKCVILFCKDEALRGACSHGSQMPSAHKQDLLHCSSDQQLFSSRARTSAKQQNNTKSRLKDLATLLAKNMEAGKNRQYLANYLHDNSDSENIQDANFQLSHLKEAIQLRFIMDLQRQLSKTQVHINLHDHVRVTKDSTQNFPISVAFCQYNTMKTLTKFHVCNPYATEVPYPNIFNQETCDAVPGFSDLAKGKFSKTHRKVFNLIQYLADVTTFLLLVSPPEYNAYFKMPLKAAFQQSNGFETEKHPLDIRGNQTSQYIFTDQTTFILNIHNLSSPNPKEIKINHYKEDTDTSIPRRYSHSWPRAAPSPSALLEAAHWTKHGIGQSILRAQPRLINSFLFSLPTAKKN</sequence>
<reference evidence="13" key="1">
    <citation type="submission" date="2020-10" db="EMBL/GenBank/DDBJ databases">
        <title>Feather gene expression reveals the developmental basis of iridescence in African starlings.</title>
        <authorList>
            <person name="Rubenstein D.R."/>
        </authorList>
    </citation>
    <scope>NUCLEOTIDE SEQUENCE</scope>
    <source>
        <strain evidence="13">SS15</strain>
        <tissue evidence="13">Liver</tissue>
    </source>
</reference>
<keyword evidence="7" id="KW-0539">Nucleus</keyword>
<dbReference type="GO" id="GO:0031261">
    <property type="term" value="C:DNA replication preinitiation complex"/>
    <property type="evidence" value="ECO:0007669"/>
    <property type="project" value="TreeGrafter"/>
</dbReference>
<comment type="subunit">
    <text evidence="8">Component of ORC, a complex composed of at least 6 subunits: ORC1, ORC2, ORC3, ORC4, ORC5 and ORC6. ORC is regulated in a cell-cycle dependent manner. It is sequentially assembled at the exit from anaphase of mitosis and disassembled as cells enter S phase.</text>
</comment>